<comment type="caution">
    <text evidence="2">The sequence shown here is derived from an EMBL/GenBank/DDBJ whole genome shotgun (WGS) entry which is preliminary data.</text>
</comment>
<evidence type="ECO:0000256" key="1">
    <source>
        <dbReference type="SAM" id="MobiDB-lite"/>
    </source>
</evidence>
<feature type="compositionally biased region" description="Polar residues" evidence="1">
    <location>
        <begin position="8"/>
        <end position="18"/>
    </location>
</feature>
<dbReference type="EMBL" id="JAAAJA010000573">
    <property type="protein sequence ID" value="KAG0251704.1"/>
    <property type="molecule type" value="Genomic_DNA"/>
</dbReference>
<dbReference type="Proteomes" id="UP000726737">
    <property type="component" value="Unassembled WGS sequence"/>
</dbReference>
<feature type="compositionally biased region" description="Low complexity" evidence="1">
    <location>
        <begin position="117"/>
        <end position="150"/>
    </location>
</feature>
<keyword evidence="3" id="KW-1185">Reference proteome</keyword>
<dbReference type="OrthoDB" id="2419188at2759"/>
<feature type="compositionally biased region" description="Basic and acidic residues" evidence="1">
    <location>
        <begin position="20"/>
        <end position="29"/>
    </location>
</feature>
<sequence length="150" mass="16069">MECLRNLPSKSTAFSTATYERVRGGDNTHRNRPFFTTQDQTPHQFQPSSDENLILDALRQKKMRAVMKAEEAKRPATPDIDTGTGKQPSSSSSGPSSTSAIPQQQTQPRLFKRPRIALSYAAAATAAVAASTSSRSTSSSSSSPSSGMDS</sequence>
<feature type="compositionally biased region" description="Low complexity" evidence="1">
    <location>
        <begin position="82"/>
        <end position="99"/>
    </location>
</feature>
<evidence type="ECO:0000313" key="2">
    <source>
        <dbReference type="EMBL" id="KAG0251704.1"/>
    </source>
</evidence>
<feature type="region of interest" description="Disordered" evidence="1">
    <location>
        <begin position="64"/>
        <end position="150"/>
    </location>
</feature>
<reference evidence="2" key="1">
    <citation type="journal article" date="2020" name="Fungal Divers.">
        <title>Resolving the Mortierellaceae phylogeny through synthesis of multi-gene phylogenetics and phylogenomics.</title>
        <authorList>
            <person name="Vandepol N."/>
            <person name="Liber J."/>
            <person name="Desiro A."/>
            <person name="Na H."/>
            <person name="Kennedy M."/>
            <person name="Barry K."/>
            <person name="Grigoriev I.V."/>
            <person name="Miller A.N."/>
            <person name="O'Donnell K."/>
            <person name="Stajich J.E."/>
            <person name="Bonito G."/>
        </authorList>
    </citation>
    <scope>NUCLEOTIDE SEQUENCE</scope>
    <source>
        <strain evidence="2">KOD948</strain>
    </source>
</reference>
<feature type="compositionally biased region" description="Basic and acidic residues" evidence="1">
    <location>
        <begin position="67"/>
        <end position="76"/>
    </location>
</feature>
<name>A0A9P6PR37_9FUNG</name>
<proteinExistence type="predicted"/>
<organism evidence="2 3">
    <name type="scientific">Mortierella polycephala</name>
    <dbReference type="NCBI Taxonomy" id="41804"/>
    <lineage>
        <taxon>Eukaryota</taxon>
        <taxon>Fungi</taxon>
        <taxon>Fungi incertae sedis</taxon>
        <taxon>Mucoromycota</taxon>
        <taxon>Mortierellomycotina</taxon>
        <taxon>Mortierellomycetes</taxon>
        <taxon>Mortierellales</taxon>
        <taxon>Mortierellaceae</taxon>
        <taxon>Mortierella</taxon>
    </lineage>
</organism>
<evidence type="ECO:0000313" key="3">
    <source>
        <dbReference type="Proteomes" id="UP000726737"/>
    </source>
</evidence>
<gene>
    <name evidence="2" type="ORF">BG011_007431</name>
</gene>
<dbReference type="AlphaFoldDB" id="A0A9P6PR37"/>
<protein>
    <submittedName>
        <fullName evidence="2">Uncharacterized protein</fullName>
    </submittedName>
</protein>
<feature type="region of interest" description="Disordered" evidence="1">
    <location>
        <begin position="1"/>
        <end position="52"/>
    </location>
</feature>
<accession>A0A9P6PR37</accession>
<feature type="compositionally biased region" description="Polar residues" evidence="1">
    <location>
        <begin position="34"/>
        <end position="51"/>
    </location>
</feature>